<gene>
    <name evidence="5" type="ORF">UFOVP1065_233</name>
    <name evidence="6" type="ORF">UFOVP1198_202</name>
    <name evidence="7" type="ORF">UFOVP1418_194</name>
    <name evidence="9" type="ORF">UFOVP1524_189</name>
    <name evidence="8" type="ORF">UFOVP1651_189</name>
    <name evidence="3" type="ORF">UFOVP908_167</name>
    <name evidence="4" type="ORF">UFOVP990_202</name>
</gene>
<dbReference type="Pfam" id="PF21379">
    <property type="entry name" value="Gp6-like_1st"/>
    <property type="match status" value="1"/>
</dbReference>
<dbReference type="EMBL" id="LR798378">
    <property type="protein sequence ID" value="CAB5227811.1"/>
    <property type="molecule type" value="Genomic_DNA"/>
</dbReference>
<name>A0A6J5SBR1_9CAUD</name>
<dbReference type="Pfam" id="PF21871">
    <property type="entry name" value="Gp6_C-III"/>
    <property type="match status" value="1"/>
</dbReference>
<evidence type="ECO:0000313" key="6">
    <source>
        <dbReference type="EMBL" id="CAB4190862.1"/>
    </source>
</evidence>
<proteinExistence type="predicted"/>
<organism evidence="7">
    <name type="scientific">uncultured Caudovirales phage</name>
    <dbReference type="NCBI Taxonomy" id="2100421"/>
    <lineage>
        <taxon>Viruses</taxon>
        <taxon>Duplodnaviria</taxon>
        <taxon>Heunggongvirae</taxon>
        <taxon>Uroviricota</taxon>
        <taxon>Caudoviricetes</taxon>
        <taxon>Peduoviridae</taxon>
        <taxon>Maltschvirus</taxon>
        <taxon>Maltschvirus maltsch</taxon>
    </lineage>
</organism>
<dbReference type="EMBL" id="LR796860">
    <property type="protein sequence ID" value="CAB4170882.1"/>
    <property type="molecule type" value="Genomic_DNA"/>
</dbReference>
<dbReference type="EMBL" id="LR796945">
    <property type="protein sequence ID" value="CAB4177146.1"/>
    <property type="molecule type" value="Genomic_DNA"/>
</dbReference>
<evidence type="ECO:0000313" key="7">
    <source>
        <dbReference type="EMBL" id="CAB4211213.1"/>
    </source>
</evidence>
<feature type="domain" description="Baseplate wedge protein gp6-like N-terminal helical" evidence="1">
    <location>
        <begin position="16"/>
        <end position="88"/>
    </location>
</feature>
<evidence type="ECO:0000313" key="5">
    <source>
        <dbReference type="EMBL" id="CAB4182343.1"/>
    </source>
</evidence>
<dbReference type="EMBL" id="LR797157">
    <property type="protein sequence ID" value="CAB4190862.1"/>
    <property type="molecule type" value="Genomic_DNA"/>
</dbReference>
<evidence type="ECO:0000259" key="1">
    <source>
        <dbReference type="Pfam" id="PF21379"/>
    </source>
</evidence>
<evidence type="ECO:0000313" key="8">
    <source>
        <dbReference type="EMBL" id="CAB4222824.1"/>
    </source>
</evidence>
<protein>
    <submittedName>
        <fullName evidence="7">Baseplate wedge subunit</fullName>
    </submittedName>
</protein>
<evidence type="ECO:0000259" key="2">
    <source>
        <dbReference type="Pfam" id="PF21871"/>
    </source>
</evidence>
<dbReference type="EMBL" id="LR797518">
    <property type="protein sequence ID" value="CAB4222824.1"/>
    <property type="molecule type" value="Genomic_DNA"/>
</dbReference>
<dbReference type="InterPro" id="IPR054065">
    <property type="entry name" value="Gp6_C-III"/>
</dbReference>
<evidence type="ECO:0000313" key="3">
    <source>
        <dbReference type="EMBL" id="CAB4170882.1"/>
    </source>
</evidence>
<evidence type="ECO:0000313" key="9">
    <source>
        <dbReference type="EMBL" id="CAB5227811.1"/>
    </source>
</evidence>
<dbReference type="Gene3D" id="3.30.300.200">
    <property type="match status" value="1"/>
</dbReference>
<sequence length="693" mass="76265">MAVTSNTALRITELDFDSIKTNLKNYLRSQSEFQDYDFEGSGMSVLLDVLAYNTHYMSYYLNMVGNEMFMDTAQLRSSILSHAKNINYLPGSKRGALAVVNLLVTPSGSENNTTTSLTLSKYSNFLGEDIDGINYNFVTTSSATSVKANGKFSFSNVTIQQGQTVSLQYLMDPTNTKRRFKISSANVDTNTIEVRVQESSSNTDYITYNKSNNIVDIGSNSTVYFIEESDDLNYSVYFGDGVIGKSPKNGNIITVTYLDTAGTQANNISKFTSKDRIAGLYRDNVAVTTVTSSYGGIEKETIEQVRFRSPYAYSTQNRAVTAGDYETLLLKDFPNIEAVSVWGGEDNDPVVYGKIYAAIKTKQNYALSNADKEYIKKELVKNRNIVTVTPEIVDPEYTYIRVVGKVNYNPAATTLSDNQLRELVKAAIYDYNDNELSKFNAIFRKSKLQSYMEAADKAITGSDITIYIQKRVILSTSGAKRYEVNYSMPLRKGNFSDRIYSFPEIYTYDANGIERTALFEEVLDALSGINSFQVVNAGYGYETAPTVTIVGDGSGATAVAKISNGKVSTIEILTKGSDYTKATIELSGGGGTGATAIALLENDYGTIRTFYYKSTGEKVPITSIAGTIKYSTGQMILNTLATSGAIENDFYPTDLITFFAPSGKEIIPPLRNRILIIDDADAKSIQLDMVAES</sequence>
<dbReference type="InterPro" id="IPR049026">
    <property type="entry name" value="Gp6-like_N"/>
</dbReference>
<accession>A0A6J5SBR1</accession>
<feature type="domain" description="Baseplate wedge protein gp6 C-terminal" evidence="2">
    <location>
        <begin position="396"/>
        <end position="468"/>
    </location>
</feature>
<dbReference type="EMBL" id="LR797021">
    <property type="protein sequence ID" value="CAB4182343.1"/>
    <property type="molecule type" value="Genomic_DNA"/>
</dbReference>
<evidence type="ECO:0000313" key="4">
    <source>
        <dbReference type="EMBL" id="CAB4177146.1"/>
    </source>
</evidence>
<reference evidence="7" key="1">
    <citation type="submission" date="2020-05" db="EMBL/GenBank/DDBJ databases">
        <authorList>
            <person name="Chiriac C."/>
            <person name="Salcher M."/>
            <person name="Ghai R."/>
            <person name="Kavagutti S V."/>
        </authorList>
    </citation>
    <scope>NUCLEOTIDE SEQUENCE</scope>
</reference>
<dbReference type="EMBL" id="LR797369">
    <property type="protein sequence ID" value="CAB4211213.1"/>
    <property type="molecule type" value="Genomic_DNA"/>
</dbReference>